<gene>
    <name evidence="2" type="ORF">CAQU_05520</name>
</gene>
<keyword evidence="3" id="KW-1185">Reference proteome</keyword>
<evidence type="ECO:0000256" key="1">
    <source>
        <dbReference type="SAM" id="MobiDB-lite"/>
    </source>
</evidence>
<dbReference type="EMBL" id="CP009245">
    <property type="protein sequence ID" value="APT84616.1"/>
    <property type="molecule type" value="Genomic_DNA"/>
</dbReference>
<proteinExistence type="predicted"/>
<evidence type="ECO:0000313" key="3">
    <source>
        <dbReference type="Proteomes" id="UP000185478"/>
    </source>
</evidence>
<name>A0A1L7CFL3_9CORY</name>
<dbReference type="AlphaFoldDB" id="A0A1L7CFL3"/>
<sequence length="698" mass="76724">MSTTIRLNSTYTLHLEPNRLVSPDIQLYAQQYWANTGANQYGSLDFTYLVNDITRPTSSPYGGLQPAHLAAVGARAQLNPGVCAECLRPLVLTNRTRLSEAIRGKQVICRYCDPHFSAIVSNAYNTHANPTHPLFAEAHQALTNRARDLTQTHTAQPLDGQAAHIATHLAASAATNHTFDMFAFIGASSTRTQLLALGYLQEQRLGMRPPAAIFGLDNHIEFTGQALTELIHTGWIYPISTPSISYAQLSTPAEAIHQGHPSPYQWVLRGSTLDAFLPSAATTGHTEAIITRALHIAARFRLTRNRYSPQHPTKTVQNYGSQLAQDLATHWSKTVWDKDPAPETTPPSATANSPQAHDLDLDLDLDEVKTLIEQLFVADLRTHLHHALHAAGAYPVDKDQLDAIATALMRHNRHHPYGHIMFTVAAIARGYVEQIREQLLRTHDTNTALTDTTAEIAQDISDNIRWVDTPRYVVPLWPAISIKESRWADIANSCAGHLQTILGWQPKSFESLAHSLSEFDAATGPDPHWAQPNSPTGARPRSPLTHACLDISDLFKALAFGLQIPPSPECTDPDNPLINPSAYFLPVVELLGIPDIISQSCDEMISYVDSPADHPATVELDAAIASEVGRANQPLLGLAHQGDPVAYAQRFGHTPTAITALNNEDWMTDCPHTDPDWNKDDTDPFEVLIMTPPSFDDE</sequence>
<accession>A0A1L7CFL3</accession>
<dbReference type="RefSeq" id="WP_075725897.1">
    <property type="nucleotide sequence ID" value="NZ_CP009245.1"/>
</dbReference>
<dbReference type="KEGG" id="caqu:CAQU_05520"/>
<dbReference type="Proteomes" id="UP000185478">
    <property type="component" value="Chromosome"/>
</dbReference>
<organism evidence="2 3">
    <name type="scientific">Corynebacterium aquilae DSM 44791</name>
    <dbReference type="NCBI Taxonomy" id="1431546"/>
    <lineage>
        <taxon>Bacteria</taxon>
        <taxon>Bacillati</taxon>
        <taxon>Actinomycetota</taxon>
        <taxon>Actinomycetes</taxon>
        <taxon>Mycobacteriales</taxon>
        <taxon>Corynebacteriaceae</taxon>
        <taxon>Corynebacterium</taxon>
    </lineage>
</organism>
<dbReference type="STRING" id="1431546.CAQU_05520"/>
<dbReference type="OrthoDB" id="5969911at2"/>
<feature type="region of interest" description="Disordered" evidence="1">
    <location>
        <begin position="335"/>
        <end position="356"/>
    </location>
</feature>
<reference evidence="2 3" key="1">
    <citation type="submission" date="2014-08" db="EMBL/GenBank/DDBJ databases">
        <title>Complete genome sequence of Corynebacterium aquilae S-613T(T) (=DSM 44791(T)), isolated from the choana of a healthy golden eagle.</title>
        <authorList>
            <person name="Ruckert C."/>
            <person name="Albersmeier A."/>
            <person name="Winkler A."/>
            <person name="Kalinowski J."/>
        </authorList>
    </citation>
    <scope>NUCLEOTIDE SEQUENCE [LARGE SCALE GENOMIC DNA]</scope>
    <source>
        <strain evidence="2 3">S-613</strain>
    </source>
</reference>
<protein>
    <submittedName>
        <fullName evidence="2">Uncharacterized protein</fullName>
    </submittedName>
</protein>
<evidence type="ECO:0000313" key="2">
    <source>
        <dbReference type="EMBL" id="APT84616.1"/>
    </source>
</evidence>